<dbReference type="EMBL" id="CP097330">
    <property type="protein sequence ID" value="URF05044.1"/>
    <property type="molecule type" value="Genomic_DNA"/>
</dbReference>
<protein>
    <submittedName>
        <fullName evidence="2">Cthe_2314 family HEPN domain-containing protein</fullName>
    </submittedName>
</protein>
<sequence>MTLDDLHQHSLFKETVQDSIAAQEALGLKLTDDFDENTTLDELQFYVTRVAFSLSHTLAWAQQLHQAVHFMTDFRYGKKATDAGVKKSHHLLYNVENYLIRMVSVYDRCLQLTNAVFHICMSDDLVNHGAIVSNLHVSRTEVPKFLKAVKKAIKDEEQERHKLVHRHSHMDPELRRIELLYMHTKETWGTDRKYPYEVLVRTRGQLVKKFTTRRKKEFETINAELVNALGSLFDGLLVEYRRQKARLKKLV</sequence>
<accession>A0AAE9I077</accession>
<dbReference type="AlphaFoldDB" id="A0AAE9I077"/>
<proteinExistence type="predicted"/>
<feature type="domain" description="Cthe-2314-like HEPN" evidence="1">
    <location>
        <begin position="67"/>
        <end position="185"/>
    </location>
</feature>
<dbReference type="KEGG" id="ccam:M5D45_04185"/>
<gene>
    <name evidence="2" type="ORF">M5D45_04185</name>
</gene>
<dbReference type="RefSeq" id="WP_250025118.1">
    <property type="nucleotide sequence ID" value="NZ_CP097330.1"/>
</dbReference>
<evidence type="ECO:0000259" key="1">
    <source>
        <dbReference type="Pfam" id="PF18730"/>
    </source>
</evidence>
<reference evidence="2" key="1">
    <citation type="journal article" date="2022" name="Microbiol. Resour. Announc.">
        <title>Genome Sequence of Cupriavidus campinensis Strain G5, a Member of a Bacterial Consortium Capable of Polyethylene Degradation.</title>
        <authorList>
            <person name="Schneider B."/>
            <person name="Pfeiffer F."/>
            <person name="Dyall-Smith M."/>
            <person name="Kunte H.J."/>
        </authorList>
    </citation>
    <scope>NUCLEOTIDE SEQUENCE</scope>
    <source>
        <strain evidence="2">G5</strain>
    </source>
</reference>
<name>A0AAE9I077_9BURK</name>
<evidence type="ECO:0000313" key="3">
    <source>
        <dbReference type="Proteomes" id="UP001056132"/>
    </source>
</evidence>
<dbReference type="InterPro" id="IPR041394">
    <property type="entry name" value="HEPN_Cthe2314"/>
</dbReference>
<dbReference type="Proteomes" id="UP001056132">
    <property type="component" value="Chromosome 1"/>
</dbReference>
<evidence type="ECO:0000313" key="2">
    <source>
        <dbReference type="EMBL" id="URF05044.1"/>
    </source>
</evidence>
<organism evidence="2 3">
    <name type="scientific">Cupriavidus campinensis</name>
    <dbReference type="NCBI Taxonomy" id="151783"/>
    <lineage>
        <taxon>Bacteria</taxon>
        <taxon>Pseudomonadati</taxon>
        <taxon>Pseudomonadota</taxon>
        <taxon>Betaproteobacteria</taxon>
        <taxon>Burkholderiales</taxon>
        <taxon>Burkholderiaceae</taxon>
        <taxon>Cupriavidus</taxon>
    </lineage>
</organism>
<dbReference type="Pfam" id="PF18730">
    <property type="entry name" value="HEPN_Cthe2314"/>
    <property type="match status" value="1"/>
</dbReference>
<reference evidence="2" key="2">
    <citation type="submission" date="2022-05" db="EMBL/GenBank/DDBJ databases">
        <authorList>
            <person name="Kunte H.-J."/>
        </authorList>
    </citation>
    <scope>NUCLEOTIDE SEQUENCE</scope>
    <source>
        <strain evidence="2">G5</strain>
    </source>
</reference>